<evidence type="ECO:0000313" key="3">
    <source>
        <dbReference type="Proteomes" id="UP000812966"/>
    </source>
</evidence>
<evidence type="ECO:0000313" key="2">
    <source>
        <dbReference type="EMBL" id="KAG7528181.1"/>
    </source>
</evidence>
<sequence>MASKGTTPTTGAQSQQRLDAVLKDYQNWCKRAKVPADFDADLSTISVLSDRINRYLTYRVEQSRRADQSRDACMTWEDLKVLGRQLRNIAVTALNLERASGLHAVIDLGIEGHCYELTNTHPVVVQKRSITIDCSLDESDDGGVTRTIVKDDDQDSFNGFADQLMCGDIIGENKGFDLNWLNESDESDVSDSYMEDDFSDPADDEAIRKIYQELMAKKAENRSRAGQGQKRAAPTETGKRSAGGSNGGDGVASGSGSGETPQTQQGSSNKKQKQRSG</sequence>
<evidence type="ECO:0000256" key="1">
    <source>
        <dbReference type="SAM" id="MobiDB-lite"/>
    </source>
</evidence>
<keyword evidence="3" id="KW-1185">Reference proteome</keyword>
<gene>
    <name evidence="2" type="ORF">FFLO_06352</name>
</gene>
<name>A0A8K0JKP5_9TREE</name>
<feature type="compositionally biased region" description="Polar residues" evidence="1">
    <location>
        <begin position="259"/>
        <end position="269"/>
    </location>
</feature>
<dbReference type="AlphaFoldDB" id="A0A8K0JKP5"/>
<comment type="caution">
    <text evidence="2">The sequence shown here is derived from an EMBL/GenBank/DDBJ whole genome shotgun (WGS) entry which is preliminary data.</text>
</comment>
<proteinExistence type="predicted"/>
<organism evidence="2 3">
    <name type="scientific">Filobasidium floriforme</name>
    <dbReference type="NCBI Taxonomy" id="5210"/>
    <lineage>
        <taxon>Eukaryota</taxon>
        <taxon>Fungi</taxon>
        <taxon>Dikarya</taxon>
        <taxon>Basidiomycota</taxon>
        <taxon>Agaricomycotina</taxon>
        <taxon>Tremellomycetes</taxon>
        <taxon>Filobasidiales</taxon>
        <taxon>Filobasidiaceae</taxon>
        <taxon>Filobasidium</taxon>
    </lineage>
</organism>
<feature type="region of interest" description="Disordered" evidence="1">
    <location>
        <begin position="218"/>
        <end position="277"/>
    </location>
</feature>
<dbReference type="EMBL" id="JABELV010000200">
    <property type="protein sequence ID" value="KAG7528181.1"/>
    <property type="molecule type" value="Genomic_DNA"/>
</dbReference>
<dbReference type="Proteomes" id="UP000812966">
    <property type="component" value="Unassembled WGS sequence"/>
</dbReference>
<accession>A0A8K0JKP5</accession>
<protein>
    <submittedName>
        <fullName evidence="2">Uncharacterized protein</fullName>
    </submittedName>
</protein>
<reference evidence="2" key="1">
    <citation type="submission" date="2020-04" db="EMBL/GenBank/DDBJ databases">
        <title>Analysis of mating type loci in Filobasidium floriforme.</title>
        <authorList>
            <person name="Nowrousian M."/>
        </authorList>
    </citation>
    <scope>NUCLEOTIDE SEQUENCE</scope>
    <source>
        <strain evidence="2">CBS 6242</strain>
    </source>
</reference>
<feature type="compositionally biased region" description="Gly residues" evidence="1">
    <location>
        <begin position="244"/>
        <end position="257"/>
    </location>
</feature>